<sequence>MGLSFNTSPTVIEGVAIAHLPQRINLSSALLSPKSLNYSDIVAFIIGALLSGLIYSVIYNLYLSPIATVPGPLTAKLSPLWLMRATIWNIVSDLSFGEPLLEDQLGKFERLKTAFCMASPLLEALQVLLAVPGAQTLVQVWVGIVPLLFWLPTNILPSSTLRKRYERQDKNEDFLTAIMRCRELGIRLTDKELQSNASLLVMVGYDTTATSLSATMNFC</sequence>
<gene>
    <name evidence="2" type="ORF">CH35J_009901</name>
</gene>
<dbReference type="AlphaFoldDB" id="A0A4T0VM48"/>
<keyword evidence="1" id="KW-0812">Transmembrane</keyword>
<keyword evidence="1" id="KW-1133">Transmembrane helix</keyword>
<dbReference type="GO" id="GO:0016705">
    <property type="term" value="F:oxidoreductase activity, acting on paired donors, with incorporation or reduction of molecular oxygen"/>
    <property type="evidence" value="ECO:0007669"/>
    <property type="project" value="InterPro"/>
</dbReference>
<proteinExistence type="predicted"/>
<evidence type="ECO:0000256" key="1">
    <source>
        <dbReference type="SAM" id="Phobius"/>
    </source>
</evidence>
<dbReference type="GO" id="GO:0005506">
    <property type="term" value="F:iron ion binding"/>
    <property type="evidence" value="ECO:0007669"/>
    <property type="project" value="InterPro"/>
</dbReference>
<comment type="caution">
    <text evidence="2">The sequence shown here is derived from an EMBL/GenBank/DDBJ whole genome shotgun (WGS) entry which is preliminary data.</text>
</comment>
<accession>A0A4T0VM48</accession>
<reference evidence="2 3" key="1">
    <citation type="journal article" date="2019" name="Genome Biol. Evol.">
        <title>Genomic Plasticity Mediated by Transposable Elements in the Plant Pathogenic Fungus Colletotrichum higginsianum.</title>
        <authorList>
            <person name="Tsushima A."/>
            <person name="Gan P."/>
            <person name="Kumakura N."/>
            <person name="Narusaka M."/>
            <person name="Takano Y."/>
            <person name="Narusaka Y."/>
            <person name="Shirasu K."/>
        </authorList>
    </citation>
    <scope>NUCLEOTIDE SEQUENCE [LARGE SCALE GENOMIC DNA]</scope>
    <source>
        <strain evidence="2 3">MAFF305635-RFP</strain>
    </source>
</reference>
<feature type="transmembrane region" description="Helical" evidence="1">
    <location>
        <begin position="41"/>
        <end position="61"/>
    </location>
</feature>
<dbReference type="Gene3D" id="1.10.630.10">
    <property type="entry name" value="Cytochrome P450"/>
    <property type="match status" value="1"/>
</dbReference>
<dbReference type="EMBL" id="MWPZ01000007">
    <property type="protein sequence ID" value="TIC93458.1"/>
    <property type="molecule type" value="Genomic_DNA"/>
</dbReference>
<dbReference type="SUPFAM" id="SSF48264">
    <property type="entry name" value="Cytochrome P450"/>
    <property type="match status" value="1"/>
</dbReference>
<dbReference type="Proteomes" id="UP000305883">
    <property type="component" value="Unassembled WGS sequence"/>
</dbReference>
<dbReference type="GO" id="GO:0004497">
    <property type="term" value="F:monooxygenase activity"/>
    <property type="evidence" value="ECO:0007669"/>
    <property type="project" value="InterPro"/>
</dbReference>
<evidence type="ECO:0000313" key="2">
    <source>
        <dbReference type="EMBL" id="TIC93458.1"/>
    </source>
</evidence>
<dbReference type="InterPro" id="IPR036396">
    <property type="entry name" value="Cyt_P450_sf"/>
</dbReference>
<name>A0A4T0VM48_9PEZI</name>
<evidence type="ECO:0000313" key="3">
    <source>
        <dbReference type="Proteomes" id="UP000305883"/>
    </source>
</evidence>
<dbReference type="GO" id="GO:0020037">
    <property type="term" value="F:heme binding"/>
    <property type="evidence" value="ECO:0007669"/>
    <property type="project" value="InterPro"/>
</dbReference>
<keyword evidence="1" id="KW-0472">Membrane</keyword>
<organism evidence="2 3">
    <name type="scientific">Colletotrichum higginsianum</name>
    <dbReference type="NCBI Taxonomy" id="80884"/>
    <lineage>
        <taxon>Eukaryota</taxon>
        <taxon>Fungi</taxon>
        <taxon>Dikarya</taxon>
        <taxon>Ascomycota</taxon>
        <taxon>Pezizomycotina</taxon>
        <taxon>Sordariomycetes</taxon>
        <taxon>Hypocreomycetidae</taxon>
        <taxon>Glomerellales</taxon>
        <taxon>Glomerellaceae</taxon>
        <taxon>Colletotrichum</taxon>
        <taxon>Colletotrichum destructivum species complex</taxon>
    </lineage>
</organism>
<protein>
    <submittedName>
        <fullName evidence="2">Uncharacterized protein</fullName>
    </submittedName>
</protein>